<keyword evidence="1" id="KW-0175">Coiled coil</keyword>
<gene>
    <name evidence="2" type="ORF">AYO21_03897</name>
</gene>
<keyword evidence="3" id="KW-1185">Reference proteome</keyword>
<accession>A0A177FC98</accession>
<dbReference type="Proteomes" id="UP000077002">
    <property type="component" value="Unassembled WGS sequence"/>
</dbReference>
<dbReference type="RefSeq" id="XP_022513846.1">
    <property type="nucleotide sequence ID" value="XM_022653870.1"/>
</dbReference>
<reference evidence="2 3" key="1">
    <citation type="submission" date="2016-03" db="EMBL/GenBank/DDBJ databases">
        <title>Draft genome sequence of the Fonsecaea monophora CBS 269.37.</title>
        <authorList>
            <person name="Bombassaro A."/>
            <person name="Vinicius W.A."/>
            <person name="De Hoog S."/>
            <person name="Sun J."/>
            <person name="Souza E.M."/>
            <person name="Raittz R.T."/>
            <person name="Costa F."/>
            <person name="Leao A.C."/>
            <person name="Tadra-Sfeir M.Z."/>
            <person name="Baura V."/>
            <person name="Balsanelli E."/>
            <person name="Pedrosa F.O."/>
            <person name="Moreno L.F."/>
            <person name="Steffens M.B."/>
            <person name="Xi L."/>
            <person name="Bocca A.L."/>
            <person name="Felipe M.S."/>
            <person name="Teixeira M."/>
            <person name="Telles Filho F.Q."/>
            <person name="Azevedo C.M."/>
            <person name="Gomes R."/>
            <person name="Vicente V.A."/>
        </authorList>
    </citation>
    <scope>NUCLEOTIDE SEQUENCE [LARGE SCALE GENOMIC DNA]</scope>
    <source>
        <strain evidence="2 3">CBS 269.37</strain>
    </source>
</reference>
<feature type="coiled-coil region" evidence="1">
    <location>
        <begin position="109"/>
        <end position="146"/>
    </location>
</feature>
<comment type="caution">
    <text evidence="2">The sequence shown here is derived from an EMBL/GenBank/DDBJ whole genome shotgun (WGS) entry which is preliminary data.</text>
</comment>
<name>A0A177FC98_9EURO</name>
<dbReference type="GeneID" id="34599067"/>
<evidence type="ECO:0000313" key="2">
    <source>
        <dbReference type="EMBL" id="OAG41894.1"/>
    </source>
</evidence>
<proteinExistence type="predicted"/>
<dbReference type="AlphaFoldDB" id="A0A177FC98"/>
<dbReference type="EMBL" id="LVKK01000020">
    <property type="protein sequence ID" value="OAG41894.1"/>
    <property type="molecule type" value="Genomic_DNA"/>
</dbReference>
<organism evidence="2 3">
    <name type="scientific">Fonsecaea monophora</name>
    <dbReference type="NCBI Taxonomy" id="254056"/>
    <lineage>
        <taxon>Eukaryota</taxon>
        <taxon>Fungi</taxon>
        <taxon>Dikarya</taxon>
        <taxon>Ascomycota</taxon>
        <taxon>Pezizomycotina</taxon>
        <taxon>Eurotiomycetes</taxon>
        <taxon>Chaetothyriomycetidae</taxon>
        <taxon>Chaetothyriales</taxon>
        <taxon>Herpotrichiellaceae</taxon>
        <taxon>Fonsecaea</taxon>
    </lineage>
</organism>
<evidence type="ECO:0000256" key="1">
    <source>
        <dbReference type="SAM" id="Coils"/>
    </source>
</evidence>
<protein>
    <submittedName>
        <fullName evidence="2">Uncharacterized protein</fullName>
    </submittedName>
</protein>
<evidence type="ECO:0000313" key="3">
    <source>
        <dbReference type="Proteomes" id="UP000077002"/>
    </source>
</evidence>
<sequence length="287" mass="32877">MTRSDFDHLEKSYREQRTELQAMTLQLRKIGLTANKPQQDVAARKENQTSLQNEVVQEKAKSTQLEADNKTMAIYIARLKSENMKLKRTNAMHVAHQQQKMKAMPVGLIEMVMAEHAQLLEANRELKQQNETMAAENARLQRLQSEQGQHVKELEQHVATLELNQQRKRYHLEACRAKIGKLTDTYLYNAGGTKEGKPYKDLNQVYPVFLNVFAELEAGLLYCLMVSDDNNSDSSPSEQARLALDRVFESDPVFSDYLGDEARVKMKEELTNIFHDGLELFGRGGIF</sequence>